<dbReference type="Proteomes" id="UP000053660">
    <property type="component" value="Unassembled WGS sequence"/>
</dbReference>
<evidence type="ECO:0000256" key="6">
    <source>
        <dbReference type="SAM" id="MobiDB-lite"/>
    </source>
</evidence>
<feature type="compositionally biased region" description="Basic and acidic residues" evidence="6">
    <location>
        <begin position="96"/>
        <end position="106"/>
    </location>
</feature>
<evidence type="ECO:0000313" key="7">
    <source>
        <dbReference type="EMBL" id="KHJ89344.1"/>
    </source>
</evidence>
<keyword evidence="8" id="KW-1185">Reference proteome</keyword>
<accession>A0A0B1SWJ1</accession>
<reference evidence="7 8" key="1">
    <citation type="submission" date="2014-03" db="EMBL/GenBank/DDBJ databases">
        <title>Draft genome of the hookworm Oesophagostomum dentatum.</title>
        <authorList>
            <person name="Mitreva M."/>
        </authorList>
    </citation>
    <scope>NUCLEOTIDE SEQUENCE [LARGE SCALE GENOMIC DNA]</scope>
    <source>
        <strain evidence="7 8">OD-Hann</strain>
    </source>
</reference>
<dbReference type="OrthoDB" id="10052506at2759"/>
<keyword evidence="3" id="KW-0812">Transmembrane</keyword>
<feature type="compositionally biased region" description="Basic and acidic residues" evidence="6">
    <location>
        <begin position="75"/>
        <end position="85"/>
    </location>
</feature>
<organism evidence="7 8">
    <name type="scientific">Oesophagostomum dentatum</name>
    <name type="common">Nodular worm</name>
    <dbReference type="NCBI Taxonomy" id="61180"/>
    <lineage>
        <taxon>Eukaryota</taxon>
        <taxon>Metazoa</taxon>
        <taxon>Ecdysozoa</taxon>
        <taxon>Nematoda</taxon>
        <taxon>Chromadorea</taxon>
        <taxon>Rhabditida</taxon>
        <taxon>Rhabditina</taxon>
        <taxon>Rhabditomorpha</taxon>
        <taxon>Strongyloidea</taxon>
        <taxon>Strongylidae</taxon>
        <taxon>Oesophagostomum</taxon>
    </lineage>
</organism>
<proteinExistence type="inferred from homology"/>
<evidence type="ECO:0000256" key="4">
    <source>
        <dbReference type="ARBA" id="ARBA00022989"/>
    </source>
</evidence>
<dbReference type="Pfam" id="PF15990">
    <property type="entry name" value="UPF0767"/>
    <property type="match status" value="1"/>
</dbReference>
<name>A0A0B1SWJ1_OESDE</name>
<keyword evidence="5" id="KW-0472">Membrane</keyword>
<gene>
    <name evidence="7" type="ORF">OESDEN_10834</name>
</gene>
<evidence type="ECO:0000313" key="8">
    <source>
        <dbReference type="Proteomes" id="UP000053660"/>
    </source>
</evidence>
<dbReference type="AlphaFoldDB" id="A0A0B1SWJ1"/>
<protein>
    <submittedName>
        <fullName evidence="7">Uncharacterized protein</fullName>
    </submittedName>
</protein>
<sequence>MFPFLNRRLSDLVVDDILYPDQYLVLPIAAVVGTIGWYLEKKYRPGSWSKPVPYLNSSIQEQREKRQTSQPTADPHAEPAKKSSDSSKITSELEQTDSRRIDSFGC</sequence>
<evidence type="ECO:0000256" key="3">
    <source>
        <dbReference type="ARBA" id="ARBA00022692"/>
    </source>
</evidence>
<evidence type="ECO:0000256" key="1">
    <source>
        <dbReference type="ARBA" id="ARBA00004167"/>
    </source>
</evidence>
<dbReference type="EMBL" id="KN554352">
    <property type="protein sequence ID" value="KHJ89344.1"/>
    <property type="molecule type" value="Genomic_DNA"/>
</dbReference>
<dbReference type="InterPro" id="IPR031933">
    <property type="entry name" value="UPF0767"/>
</dbReference>
<feature type="region of interest" description="Disordered" evidence="6">
    <location>
        <begin position="44"/>
        <end position="106"/>
    </location>
</feature>
<keyword evidence="4" id="KW-1133">Transmembrane helix</keyword>
<comment type="subcellular location">
    <subcellularLocation>
        <location evidence="1">Membrane</location>
        <topology evidence="1">Single-pass membrane protein</topology>
    </subcellularLocation>
</comment>
<evidence type="ECO:0000256" key="2">
    <source>
        <dbReference type="ARBA" id="ARBA00007304"/>
    </source>
</evidence>
<dbReference type="GO" id="GO:0016020">
    <property type="term" value="C:membrane"/>
    <property type="evidence" value="ECO:0007669"/>
    <property type="project" value="UniProtKB-SubCell"/>
</dbReference>
<comment type="similarity">
    <text evidence="2">Belongs to the SMIM12 family.</text>
</comment>
<evidence type="ECO:0000256" key="5">
    <source>
        <dbReference type="ARBA" id="ARBA00023136"/>
    </source>
</evidence>